<dbReference type="InterPro" id="IPR041664">
    <property type="entry name" value="AAA_16"/>
</dbReference>
<dbReference type="PANTHER" id="PTHR16305:SF35">
    <property type="entry name" value="TRANSCRIPTIONAL ACTIVATOR DOMAIN"/>
    <property type="match status" value="1"/>
</dbReference>
<dbReference type="Pfam" id="PF00196">
    <property type="entry name" value="GerE"/>
    <property type="match status" value="1"/>
</dbReference>
<dbReference type="EMBL" id="JADOUA010000001">
    <property type="protein sequence ID" value="MBG6092752.1"/>
    <property type="molecule type" value="Genomic_DNA"/>
</dbReference>
<dbReference type="Pfam" id="PF13191">
    <property type="entry name" value="AAA_16"/>
    <property type="match status" value="1"/>
</dbReference>
<evidence type="ECO:0000313" key="5">
    <source>
        <dbReference type="EMBL" id="MBG6092752.1"/>
    </source>
</evidence>
<dbReference type="GO" id="GO:0005524">
    <property type="term" value="F:ATP binding"/>
    <property type="evidence" value="ECO:0007669"/>
    <property type="project" value="UniProtKB-KW"/>
</dbReference>
<dbReference type="Gene3D" id="1.10.10.10">
    <property type="entry name" value="Winged helix-like DNA-binding domain superfamily/Winged helix DNA-binding domain"/>
    <property type="match status" value="1"/>
</dbReference>
<name>A0A931DNC1_9ACTN</name>
<dbReference type="CDD" id="cd06170">
    <property type="entry name" value="LuxR_C_like"/>
    <property type="match status" value="1"/>
</dbReference>
<dbReference type="AlphaFoldDB" id="A0A931DNC1"/>
<evidence type="ECO:0000259" key="4">
    <source>
        <dbReference type="PROSITE" id="PS50043"/>
    </source>
</evidence>
<dbReference type="InterPro" id="IPR036388">
    <property type="entry name" value="WH-like_DNA-bd_sf"/>
</dbReference>
<organism evidence="5 6">
    <name type="scientific">Actinomadura viridis</name>
    <dbReference type="NCBI Taxonomy" id="58110"/>
    <lineage>
        <taxon>Bacteria</taxon>
        <taxon>Bacillati</taxon>
        <taxon>Actinomycetota</taxon>
        <taxon>Actinomycetes</taxon>
        <taxon>Streptosporangiales</taxon>
        <taxon>Thermomonosporaceae</taxon>
        <taxon>Actinomadura</taxon>
    </lineage>
</organism>
<proteinExistence type="predicted"/>
<dbReference type="Proteomes" id="UP000614047">
    <property type="component" value="Unassembled WGS sequence"/>
</dbReference>
<dbReference type="SUPFAM" id="SSF46894">
    <property type="entry name" value="C-terminal effector domain of the bipartite response regulators"/>
    <property type="match status" value="1"/>
</dbReference>
<feature type="region of interest" description="Disordered" evidence="3">
    <location>
        <begin position="1"/>
        <end position="58"/>
    </location>
</feature>
<sequence>MVTAPTHLPGPTPRPATRKGRPSESPGGGPAPAPGPYPAAHPGAHPAAHPGAHPAAPYGRDRELETIGALLARARAARGGALTILGGPGLGKSTLLEAAAGPAGSAGFRVLRARGVRQECAVPYAGLHRLLRPLSDAIARLPRGHADALAPVADGGAGPATPPFALYAAVRALLAEAAADGPVLCRVDDAHRLDRVSLEALAFAARRAEDVPVAFLFAARSGHPGSPVGDCLGDLPYLVLDPLDEAAGLRVLEGLVPGPLDEETAAEVAALAGGNPLALVELAAALTPGQLAGTAPPPRALPEGGVLRSHYRRRYLRLTDGARRLVLMAAADDRLDLAALTRAAGAARIDLRELEWARASGLIRVDGDRVGVPGPVVRSSVYADAAPAERRAVHALLAGILDGDCETARRDWQRAALATEPDDALAARLADAARSLGDAGRHADAARFWRRAATLATAPGVRADRYLAAARSSWDAGRARQARALLRRARPHTGDPVRSGRADLLQGEIEMGDGMPVMALWILRDAADRLAEADPPLALRALLRASAAADAAGDPHCHEAIARRAIEIAVRAPSAGSPGPSGPAGEVEAIHDYFAGTRAAALGRREEASGRLRRVLAAADAADDADLGAAAVAAALALGEDRRARDLAARAAARTGRRPGEAAEPHALTRLAHCEILLGLYPAAEATAREGLRLAGAAGRRDQVAENRAVLALLAAFRGDRDAALAHLDGPAGEGGGSGPVRAGSLDTWARACLDLADDRPADAAARLRHPGGAGPGHPVLGPLAVPHLVEAAVRADRHERALRAFAAFERWAAEGRGPGRAALAARCRALLAGDGAAAGEHFEEALRLHEDGGSPFELARTALLYGSRLRRGRRPRDARAHLRNAAQIFQRAGAERWAARARAELRAAGETLDRPERERGPDPLEGLTAQQAHIARLVAEGATNREIAARLVISPRTVDGHLRNIFARLGLRSRIELARLLR</sequence>
<feature type="compositionally biased region" description="Low complexity" evidence="3">
    <location>
        <begin position="40"/>
        <end position="58"/>
    </location>
</feature>
<dbReference type="GO" id="GO:0006355">
    <property type="term" value="P:regulation of DNA-templated transcription"/>
    <property type="evidence" value="ECO:0007669"/>
    <property type="project" value="InterPro"/>
</dbReference>
<feature type="compositionally biased region" description="Pro residues" evidence="3">
    <location>
        <begin position="29"/>
        <end position="39"/>
    </location>
</feature>
<dbReference type="InterPro" id="IPR016032">
    <property type="entry name" value="Sig_transdc_resp-reg_C-effctor"/>
</dbReference>
<keyword evidence="6" id="KW-1185">Reference proteome</keyword>
<evidence type="ECO:0000313" key="6">
    <source>
        <dbReference type="Proteomes" id="UP000614047"/>
    </source>
</evidence>
<evidence type="ECO:0000256" key="2">
    <source>
        <dbReference type="ARBA" id="ARBA00022840"/>
    </source>
</evidence>
<dbReference type="SUPFAM" id="SSF52540">
    <property type="entry name" value="P-loop containing nucleoside triphosphate hydrolases"/>
    <property type="match status" value="1"/>
</dbReference>
<gene>
    <name evidence="5" type="ORF">IW256_006865</name>
</gene>
<reference evidence="5" key="1">
    <citation type="submission" date="2020-11" db="EMBL/GenBank/DDBJ databases">
        <title>Sequencing the genomes of 1000 actinobacteria strains.</title>
        <authorList>
            <person name="Klenk H.-P."/>
        </authorList>
    </citation>
    <scope>NUCLEOTIDE SEQUENCE</scope>
    <source>
        <strain evidence="5">DSM 43175</strain>
    </source>
</reference>
<dbReference type="PRINTS" id="PR00038">
    <property type="entry name" value="HTHLUXR"/>
</dbReference>
<evidence type="ECO:0000256" key="3">
    <source>
        <dbReference type="SAM" id="MobiDB-lite"/>
    </source>
</evidence>
<feature type="domain" description="HTH luxR-type" evidence="4">
    <location>
        <begin position="921"/>
        <end position="983"/>
    </location>
</feature>
<dbReference type="InterPro" id="IPR000792">
    <property type="entry name" value="Tscrpt_reg_LuxR_C"/>
</dbReference>
<dbReference type="GO" id="GO:0003677">
    <property type="term" value="F:DNA binding"/>
    <property type="evidence" value="ECO:0007669"/>
    <property type="project" value="UniProtKB-KW"/>
</dbReference>
<dbReference type="InterPro" id="IPR027417">
    <property type="entry name" value="P-loop_NTPase"/>
</dbReference>
<dbReference type="GO" id="GO:0005737">
    <property type="term" value="C:cytoplasm"/>
    <property type="evidence" value="ECO:0007669"/>
    <property type="project" value="TreeGrafter"/>
</dbReference>
<dbReference type="RefSeq" id="WP_197014888.1">
    <property type="nucleotide sequence ID" value="NZ_BAABES010000009.1"/>
</dbReference>
<keyword evidence="1" id="KW-0547">Nucleotide-binding</keyword>
<keyword evidence="2" id="KW-0067">ATP-binding</keyword>
<evidence type="ECO:0000256" key="1">
    <source>
        <dbReference type="ARBA" id="ARBA00022741"/>
    </source>
</evidence>
<comment type="caution">
    <text evidence="5">The sequence shown here is derived from an EMBL/GenBank/DDBJ whole genome shotgun (WGS) entry which is preliminary data.</text>
</comment>
<keyword evidence="5" id="KW-0238">DNA-binding</keyword>
<dbReference type="PANTHER" id="PTHR16305">
    <property type="entry name" value="TESTICULAR SOLUBLE ADENYLYL CYCLASE"/>
    <property type="match status" value="1"/>
</dbReference>
<protein>
    <submittedName>
        <fullName evidence="5">DNA-binding CsgD family transcriptional regulator</fullName>
    </submittedName>
</protein>
<accession>A0A931DNC1</accession>
<dbReference type="SMART" id="SM00421">
    <property type="entry name" value="HTH_LUXR"/>
    <property type="match status" value="1"/>
</dbReference>
<dbReference type="GO" id="GO:0004016">
    <property type="term" value="F:adenylate cyclase activity"/>
    <property type="evidence" value="ECO:0007669"/>
    <property type="project" value="TreeGrafter"/>
</dbReference>
<dbReference type="PROSITE" id="PS50043">
    <property type="entry name" value="HTH_LUXR_2"/>
    <property type="match status" value="1"/>
</dbReference>
<dbReference type="PROSITE" id="PS00622">
    <property type="entry name" value="HTH_LUXR_1"/>
    <property type="match status" value="1"/>
</dbReference>